<keyword evidence="2" id="KW-0472">Membrane</keyword>
<keyword evidence="2" id="KW-0812">Transmembrane</keyword>
<dbReference type="EMBL" id="LYOS01000003">
    <property type="protein sequence ID" value="OFV67762.1"/>
    <property type="molecule type" value="Genomic_DNA"/>
</dbReference>
<dbReference type="Proteomes" id="UP000186940">
    <property type="component" value="Unassembled WGS sequence"/>
</dbReference>
<dbReference type="STRING" id="1838285.SCAL_001137"/>
<keyword evidence="4" id="KW-1185">Reference proteome</keyword>
<gene>
    <name evidence="3" type="ORF">SCAL_001137</name>
</gene>
<evidence type="ECO:0000313" key="4">
    <source>
        <dbReference type="Proteomes" id="UP000186940"/>
    </source>
</evidence>
<dbReference type="AlphaFoldDB" id="A0A1F2P9Y4"/>
<keyword evidence="2" id="KW-1133">Transmembrane helix</keyword>
<reference evidence="3" key="1">
    <citation type="submission" date="2016-05" db="EMBL/GenBank/DDBJ databases">
        <title>Microbial consortia oxidize butane by reversing methanogenesis.</title>
        <authorList>
            <person name="Laso-Perez R."/>
            <person name="Richter M."/>
            <person name="Wegener G."/>
            <person name="Musat F."/>
        </authorList>
    </citation>
    <scope>NUCLEOTIDE SEQUENCE [LARGE SCALE GENOMIC DNA]</scope>
    <source>
        <strain evidence="3">BOX2</strain>
    </source>
</reference>
<protein>
    <recommendedName>
        <fullName evidence="5">Roadblock/LAMTOR2 domain-containing protein</fullName>
    </recommendedName>
</protein>
<organism evidence="3 4">
    <name type="scientific">Candidatus Syntropharchaeum caldarium</name>
    <dbReference type="NCBI Taxonomy" id="1838285"/>
    <lineage>
        <taxon>Archaea</taxon>
        <taxon>Methanobacteriati</taxon>
        <taxon>Methanobacteriota</taxon>
        <taxon>Stenosarchaea group</taxon>
        <taxon>Methanomicrobia</taxon>
        <taxon>Methanosarcinales</taxon>
        <taxon>ANME-2 cluster</taxon>
        <taxon>Candidatus Syntropharchaeum</taxon>
    </lineage>
</organism>
<feature type="region of interest" description="Disordered" evidence="1">
    <location>
        <begin position="43"/>
        <end position="65"/>
    </location>
</feature>
<proteinExistence type="predicted"/>
<comment type="caution">
    <text evidence="3">The sequence shown here is derived from an EMBL/GenBank/DDBJ whole genome shotgun (WGS) entry which is preliminary data.</text>
</comment>
<evidence type="ECO:0000256" key="2">
    <source>
        <dbReference type="SAM" id="Phobius"/>
    </source>
</evidence>
<feature type="transmembrane region" description="Helical" evidence="2">
    <location>
        <begin position="12"/>
        <end position="32"/>
    </location>
</feature>
<accession>A0A1F2P9Y4</accession>
<sequence length="182" mass="20177">MVLLSYISDLITLKVLNISLIVVGIIIFLWYIKVNHRKIGPQKSMTPELGATTSTDHGEAGETMTDQSERRLMELTQAYNLESLTVTTKDGFVIISSSRVPEYDAAAFSTLFTNRAKKDGEIKGEITPIATDQGVAWVAPLGTQWADEPLCVIRSEVGVREKTALEIRDEIKKIMENLFTAS</sequence>
<evidence type="ECO:0008006" key="5">
    <source>
        <dbReference type="Google" id="ProtNLM"/>
    </source>
</evidence>
<name>A0A1F2P9Y4_9EURY</name>
<evidence type="ECO:0000256" key="1">
    <source>
        <dbReference type="SAM" id="MobiDB-lite"/>
    </source>
</evidence>
<evidence type="ECO:0000313" key="3">
    <source>
        <dbReference type="EMBL" id="OFV67762.1"/>
    </source>
</evidence>